<organism evidence="1 2">
    <name type="scientific">Pedobacter kyungheensis</name>
    <dbReference type="NCBI Taxonomy" id="1069985"/>
    <lineage>
        <taxon>Bacteria</taxon>
        <taxon>Pseudomonadati</taxon>
        <taxon>Bacteroidota</taxon>
        <taxon>Sphingobacteriia</taxon>
        <taxon>Sphingobacteriales</taxon>
        <taxon>Sphingobacteriaceae</taxon>
        <taxon>Pedobacter</taxon>
    </lineage>
</organism>
<protein>
    <submittedName>
        <fullName evidence="1">Uncharacterized protein</fullName>
    </submittedName>
</protein>
<keyword evidence="2" id="KW-1185">Reference proteome</keyword>
<name>A0A0C1D2J1_9SPHI</name>
<dbReference type="OrthoDB" id="770136at2"/>
<dbReference type="AlphaFoldDB" id="A0A0C1D2J1"/>
<evidence type="ECO:0000313" key="1">
    <source>
        <dbReference type="EMBL" id="KIA91096.1"/>
    </source>
</evidence>
<reference evidence="1 2" key="1">
    <citation type="submission" date="2014-10" db="EMBL/GenBank/DDBJ databases">
        <title>Pedobacter Kyungheensis.</title>
        <authorList>
            <person name="Anderson B.M."/>
            <person name="Newman J.D."/>
        </authorList>
    </citation>
    <scope>NUCLEOTIDE SEQUENCE [LARGE SCALE GENOMIC DNA]</scope>
    <source>
        <strain evidence="1 2">KACC 16221</strain>
    </source>
</reference>
<sequence length="84" mass="9669">MKYLVKEISEGNCDITLLPENLNDRNLLAETAKNFQGDYQEAIQTHYEHALKNEVHNSAAFVSLNNEQSNYPKRVNVNYQIILS</sequence>
<accession>A0A0C1D2J1</accession>
<gene>
    <name evidence="1" type="ORF">OC25_23485</name>
</gene>
<evidence type="ECO:0000313" key="2">
    <source>
        <dbReference type="Proteomes" id="UP000031246"/>
    </source>
</evidence>
<comment type="caution">
    <text evidence="1">The sequence shown here is derived from an EMBL/GenBank/DDBJ whole genome shotgun (WGS) entry which is preliminary data.</text>
</comment>
<dbReference type="EMBL" id="JSYN01000035">
    <property type="protein sequence ID" value="KIA91096.1"/>
    <property type="molecule type" value="Genomic_DNA"/>
</dbReference>
<proteinExistence type="predicted"/>
<dbReference type="RefSeq" id="WP_039481649.1">
    <property type="nucleotide sequence ID" value="NZ_JSYN01000035.1"/>
</dbReference>
<dbReference type="Proteomes" id="UP000031246">
    <property type="component" value="Unassembled WGS sequence"/>
</dbReference>